<organism evidence="1 2">
    <name type="scientific">Marinibactrum halimedae</name>
    <dbReference type="NCBI Taxonomy" id="1444977"/>
    <lineage>
        <taxon>Bacteria</taxon>
        <taxon>Pseudomonadati</taxon>
        <taxon>Pseudomonadota</taxon>
        <taxon>Gammaproteobacteria</taxon>
        <taxon>Cellvibrionales</taxon>
        <taxon>Cellvibrionaceae</taxon>
        <taxon>Marinibactrum</taxon>
    </lineage>
</organism>
<name>A0AA37T2T8_9GAMM</name>
<dbReference type="EMBL" id="BSPD01000037">
    <property type="protein sequence ID" value="GLS25934.1"/>
    <property type="molecule type" value="Genomic_DNA"/>
</dbReference>
<dbReference type="Gene3D" id="3.40.50.1240">
    <property type="entry name" value="Phosphoglycerate mutase-like"/>
    <property type="match status" value="1"/>
</dbReference>
<sequence>MNGMKLFIMRHGEAEAHAATDAQRRLTERGRVETSALLERYQEVLGDISELWASPYIRAQQTAEIVTQHVPSLAQSHTSPLLVPDGNLRVLLKALEEAMHTDPTRQIILVSHQPLVGTLVDSLAGLEPGAYRMGTSALACLEFDFLAPGCSNLMWLHQPN</sequence>
<dbReference type="SMART" id="SM00855">
    <property type="entry name" value="PGAM"/>
    <property type="match status" value="1"/>
</dbReference>
<dbReference type="Pfam" id="PF00300">
    <property type="entry name" value="His_Phos_1"/>
    <property type="match status" value="1"/>
</dbReference>
<gene>
    <name evidence="1" type="ORF">GCM10007877_16490</name>
</gene>
<dbReference type="InterPro" id="IPR029033">
    <property type="entry name" value="His_PPase_superfam"/>
</dbReference>
<evidence type="ECO:0000313" key="1">
    <source>
        <dbReference type="EMBL" id="GLS25934.1"/>
    </source>
</evidence>
<comment type="caution">
    <text evidence="1">The sequence shown here is derived from an EMBL/GenBank/DDBJ whole genome shotgun (WGS) entry which is preliminary data.</text>
</comment>
<dbReference type="NCBIfam" id="TIGR00249">
    <property type="entry name" value="sixA"/>
    <property type="match status" value="1"/>
</dbReference>
<dbReference type="SUPFAM" id="SSF53254">
    <property type="entry name" value="Phosphoglycerate mutase-like"/>
    <property type="match status" value="1"/>
</dbReference>
<evidence type="ECO:0000313" key="2">
    <source>
        <dbReference type="Proteomes" id="UP001156870"/>
    </source>
</evidence>
<dbReference type="AlphaFoldDB" id="A0AA37T2T8"/>
<proteinExistence type="predicted"/>
<dbReference type="InterPro" id="IPR013078">
    <property type="entry name" value="His_Pase_superF_clade-1"/>
</dbReference>
<dbReference type="InterPro" id="IPR004449">
    <property type="entry name" value="SixA"/>
</dbReference>
<keyword evidence="2" id="KW-1185">Reference proteome</keyword>
<dbReference type="CDD" id="cd07067">
    <property type="entry name" value="HP_PGM_like"/>
    <property type="match status" value="1"/>
</dbReference>
<dbReference type="GO" id="GO:0005737">
    <property type="term" value="C:cytoplasm"/>
    <property type="evidence" value="ECO:0007669"/>
    <property type="project" value="InterPro"/>
</dbReference>
<accession>A0AA37T2T8</accession>
<dbReference type="Proteomes" id="UP001156870">
    <property type="component" value="Unassembled WGS sequence"/>
</dbReference>
<reference evidence="1 2" key="1">
    <citation type="journal article" date="2014" name="Int. J. Syst. Evol. Microbiol.">
        <title>Complete genome sequence of Corynebacterium casei LMG S-19264T (=DSM 44701T), isolated from a smear-ripened cheese.</title>
        <authorList>
            <consortium name="US DOE Joint Genome Institute (JGI-PGF)"/>
            <person name="Walter F."/>
            <person name="Albersmeier A."/>
            <person name="Kalinowski J."/>
            <person name="Ruckert C."/>
        </authorList>
    </citation>
    <scope>NUCLEOTIDE SEQUENCE [LARGE SCALE GENOMIC DNA]</scope>
    <source>
        <strain evidence="1 2">NBRC 110095</strain>
    </source>
</reference>
<dbReference type="GO" id="GO:0101006">
    <property type="term" value="F:protein histidine phosphatase activity"/>
    <property type="evidence" value="ECO:0007669"/>
    <property type="project" value="InterPro"/>
</dbReference>
<protein>
    <submittedName>
        <fullName evidence="1">Phosphohistidine phosphatase SixA</fullName>
    </submittedName>
</protein>